<evidence type="ECO:0000256" key="1">
    <source>
        <dbReference type="SAM" id="MobiDB-lite"/>
    </source>
</evidence>
<sequence>MAIRNFTSSNEQPSPSDESGVQPPAESLILNATYKKSGLTAADLAAATGLSVGAIRIALSGIRYRSGEPKVTVPPDQTLVRLASALGIGPAVLSSLGRDRAAELLTGAKSTSAAPDLDTQAAIAAREALTRQVLAVFSTDELRAEIARRTETER</sequence>
<evidence type="ECO:0000313" key="3">
    <source>
        <dbReference type="Proteomes" id="UP000198701"/>
    </source>
</evidence>
<dbReference type="RefSeq" id="WP_135109362.1">
    <property type="nucleotide sequence ID" value="NZ_FNFU01000005.1"/>
</dbReference>
<keyword evidence="3" id="KW-1185">Reference proteome</keyword>
<feature type="compositionally biased region" description="Polar residues" evidence="1">
    <location>
        <begin position="1"/>
        <end position="19"/>
    </location>
</feature>
<dbReference type="AlphaFoldDB" id="A0A1G9B7S6"/>
<evidence type="ECO:0000313" key="2">
    <source>
        <dbReference type="EMBL" id="SDK35164.1"/>
    </source>
</evidence>
<gene>
    <name evidence="2" type="ORF">SAMN05216282_10575</name>
</gene>
<dbReference type="Gene3D" id="1.10.260.40">
    <property type="entry name" value="lambda repressor-like DNA-binding domains"/>
    <property type="match status" value="1"/>
</dbReference>
<proteinExistence type="predicted"/>
<feature type="region of interest" description="Disordered" evidence="1">
    <location>
        <begin position="1"/>
        <end position="23"/>
    </location>
</feature>
<reference evidence="2 3" key="1">
    <citation type="submission" date="2016-10" db="EMBL/GenBank/DDBJ databases">
        <authorList>
            <person name="de Groot N.N."/>
        </authorList>
    </citation>
    <scope>NUCLEOTIDE SEQUENCE [LARGE SCALE GENOMIC DNA]</scope>
    <source>
        <strain evidence="2 3">CGMCC 1.5382</strain>
    </source>
</reference>
<dbReference type="InterPro" id="IPR010982">
    <property type="entry name" value="Lambda_DNA-bd_dom_sf"/>
</dbReference>
<dbReference type="STRING" id="386301.SAMN05216282_10575"/>
<dbReference type="Proteomes" id="UP000198701">
    <property type="component" value="Unassembled WGS sequence"/>
</dbReference>
<name>A0A1G9B7S6_9MICO</name>
<dbReference type="OrthoDB" id="5117756at2"/>
<dbReference type="EMBL" id="FNFU01000005">
    <property type="protein sequence ID" value="SDK35164.1"/>
    <property type="molecule type" value="Genomic_DNA"/>
</dbReference>
<organism evidence="2 3">
    <name type="scientific">Cryobacterium psychrotolerans</name>
    <dbReference type="NCBI Taxonomy" id="386301"/>
    <lineage>
        <taxon>Bacteria</taxon>
        <taxon>Bacillati</taxon>
        <taxon>Actinomycetota</taxon>
        <taxon>Actinomycetes</taxon>
        <taxon>Micrococcales</taxon>
        <taxon>Microbacteriaceae</taxon>
        <taxon>Cryobacterium</taxon>
    </lineage>
</organism>
<accession>A0A1G9B7S6</accession>
<dbReference type="GO" id="GO:0003677">
    <property type="term" value="F:DNA binding"/>
    <property type="evidence" value="ECO:0007669"/>
    <property type="project" value="InterPro"/>
</dbReference>
<protein>
    <submittedName>
        <fullName evidence="2">Uncharacterized protein</fullName>
    </submittedName>
</protein>